<dbReference type="GO" id="GO:0046983">
    <property type="term" value="F:protein dimerization activity"/>
    <property type="evidence" value="ECO:0007669"/>
    <property type="project" value="InterPro"/>
</dbReference>
<accession>A0AAV2FPV6</accession>
<sequence length="153" mass="15402">MAKDLFVVSISTVASESAFSTGGRVLDSFRSSLTPQTVEALICSEDWLPSSRLPLEDENLDELEDLDSAFQTSVLDANITSATTGAGSAAARAGSAAAGAGNADTGAGSATVAGVRASSSIAPSGGEDSNDGERQTEDGSTSEDEDSEETTSE</sequence>
<dbReference type="AlphaFoldDB" id="A0AAV2FPV6"/>
<dbReference type="Pfam" id="PF05699">
    <property type="entry name" value="Dimer_Tnp_hAT"/>
    <property type="match status" value="1"/>
</dbReference>
<dbReference type="PANTHER" id="PTHR23272:SF161">
    <property type="entry name" value="ZINC FINGER BED DOMAIN-CONTAINING PROTEIN RICESLEEPER 1-LIKE"/>
    <property type="match status" value="1"/>
</dbReference>
<dbReference type="Proteomes" id="UP001497516">
    <property type="component" value="Chromosome 7"/>
</dbReference>
<feature type="compositionally biased region" description="Acidic residues" evidence="1">
    <location>
        <begin position="140"/>
        <end position="153"/>
    </location>
</feature>
<feature type="domain" description="HAT C-terminal dimerisation" evidence="2">
    <location>
        <begin position="1"/>
        <end position="48"/>
    </location>
</feature>
<protein>
    <recommendedName>
        <fullName evidence="2">HAT C-terminal dimerisation domain-containing protein</fullName>
    </recommendedName>
</protein>
<evidence type="ECO:0000313" key="3">
    <source>
        <dbReference type="EMBL" id="CAL1400381.1"/>
    </source>
</evidence>
<feature type="region of interest" description="Disordered" evidence="1">
    <location>
        <begin position="84"/>
        <end position="153"/>
    </location>
</feature>
<keyword evidence="4" id="KW-1185">Reference proteome</keyword>
<evidence type="ECO:0000259" key="2">
    <source>
        <dbReference type="Pfam" id="PF05699"/>
    </source>
</evidence>
<reference evidence="3 4" key="1">
    <citation type="submission" date="2024-04" db="EMBL/GenBank/DDBJ databases">
        <authorList>
            <person name="Fracassetti M."/>
        </authorList>
    </citation>
    <scope>NUCLEOTIDE SEQUENCE [LARGE SCALE GENOMIC DNA]</scope>
</reference>
<dbReference type="EMBL" id="OZ034820">
    <property type="protein sequence ID" value="CAL1400381.1"/>
    <property type="molecule type" value="Genomic_DNA"/>
</dbReference>
<gene>
    <name evidence="3" type="ORF">LTRI10_LOCUS40515</name>
</gene>
<dbReference type="InterPro" id="IPR012337">
    <property type="entry name" value="RNaseH-like_sf"/>
</dbReference>
<evidence type="ECO:0000313" key="4">
    <source>
        <dbReference type="Proteomes" id="UP001497516"/>
    </source>
</evidence>
<dbReference type="PANTHER" id="PTHR23272">
    <property type="entry name" value="BED FINGER-RELATED"/>
    <property type="match status" value="1"/>
</dbReference>
<dbReference type="InterPro" id="IPR008906">
    <property type="entry name" value="HATC_C_dom"/>
</dbReference>
<name>A0AAV2FPV6_9ROSI</name>
<dbReference type="SUPFAM" id="SSF53098">
    <property type="entry name" value="Ribonuclease H-like"/>
    <property type="match status" value="1"/>
</dbReference>
<evidence type="ECO:0000256" key="1">
    <source>
        <dbReference type="SAM" id="MobiDB-lite"/>
    </source>
</evidence>
<feature type="compositionally biased region" description="Low complexity" evidence="1">
    <location>
        <begin position="84"/>
        <end position="111"/>
    </location>
</feature>
<organism evidence="3 4">
    <name type="scientific">Linum trigynum</name>
    <dbReference type="NCBI Taxonomy" id="586398"/>
    <lineage>
        <taxon>Eukaryota</taxon>
        <taxon>Viridiplantae</taxon>
        <taxon>Streptophyta</taxon>
        <taxon>Embryophyta</taxon>
        <taxon>Tracheophyta</taxon>
        <taxon>Spermatophyta</taxon>
        <taxon>Magnoliopsida</taxon>
        <taxon>eudicotyledons</taxon>
        <taxon>Gunneridae</taxon>
        <taxon>Pentapetalae</taxon>
        <taxon>rosids</taxon>
        <taxon>fabids</taxon>
        <taxon>Malpighiales</taxon>
        <taxon>Linaceae</taxon>
        <taxon>Linum</taxon>
    </lineage>
</organism>
<proteinExistence type="predicted"/>